<dbReference type="EMBL" id="QNRE01000017">
    <property type="protein sequence ID" value="RBO84212.1"/>
    <property type="molecule type" value="Genomic_DNA"/>
</dbReference>
<dbReference type="PANTHER" id="PTHR43557:SF2">
    <property type="entry name" value="RIESKE DOMAIN-CONTAINING PROTEIN-RELATED"/>
    <property type="match status" value="1"/>
</dbReference>
<comment type="cofactor">
    <cofactor evidence="1">
        <name>FAD</name>
        <dbReference type="ChEBI" id="CHEBI:57692"/>
    </cofactor>
</comment>
<dbReference type="SUPFAM" id="SSF55424">
    <property type="entry name" value="FAD/NAD-linked reductases, dimerisation (C-terminal) domain"/>
    <property type="match status" value="1"/>
</dbReference>
<dbReference type="GO" id="GO:0016651">
    <property type="term" value="F:oxidoreductase activity, acting on NAD(P)H"/>
    <property type="evidence" value="ECO:0007669"/>
    <property type="project" value="TreeGrafter"/>
</dbReference>
<comment type="caution">
    <text evidence="7">The sequence shown here is derived from an EMBL/GenBank/DDBJ whole genome shotgun (WGS) entry which is preliminary data.</text>
</comment>
<evidence type="ECO:0000313" key="8">
    <source>
        <dbReference type="Proteomes" id="UP000252586"/>
    </source>
</evidence>
<evidence type="ECO:0000313" key="7">
    <source>
        <dbReference type="EMBL" id="RBO84212.1"/>
    </source>
</evidence>
<proteinExistence type="predicted"/>
<dbReference type="AlphaFoldDB" id="A0A366D2B7"/>
<dbReference type="Gene3D" id="3.50.50.60">
    <property type="entry name" value="FAD/NAD(P)-binding domain"/>
    <property type="match status" value="2"/>
</dbReference>
<dbReference type="InterPro" id="IPR050446">
    <property type="entry name" value="FAD-oxidoreductase/Apoptosis"/>
</dbReference>
<reference evidence="7 8" key="1">
    <citation type="submission" date="2018-06" db="EMBL/GenBank/DDBJ databases">
        <title>Genomic Encyclopedia of Type Strains, Phase IV (KMG-IV): sequencing the most valuable type-strain genomes for metagenomic binning, comparative biology and taxonomic classification.</title>
        <authorList>
            <person name="Goeker M."/>
        </authorList>
    </citation>
    <scope>NUCLEOTIDE SEQUENCE [LARGE SCALE GENOMIC DNA]</scope>
    <source>
        <strain evidence="7 8">DSM 44599</strain>
    </source>
</reference>
<evidence type="ECO:0000259" key="5">
    <source>
        <dbReference type="Pfam" id="PF07992"/>
    </source>
</evidence>
<evidence type="ECO:0000256" key="2">
    <source>
        <dbReference type="ARBA" id="ARBA00022630"/>
    </source>
</evidence>
<organism evidence="7 8">
    <name type="scientific">Nocardia puris</name>
    <dbReference type="NCBI Taxonomy" id="208602"/>
    <lineage>
        <taxon>Bacteria</taxon>
        <taxon>Bacillati</taxon>
        <taxon>Actinomycetota</taxon>
        <taxon>Actinomycetes</taxon>
        <taxon>Mycobacteriales</taxon>
        <taxon>Nocardiaceae</taxon>
        <taxon>Nocardia</taxon>
    </lineage>
</organism>
<accession>A0A366D2B7</accession>
<protein>
    <submittedName>
        <fullName evidence="7">3-phenylpropionate/trans-cinnamate dioxygenase ferredoxin reductase subunit</fullName>
    </submittedName>
</protein>
<dbReference type="STRING" id="1210090.GCA_001613185_02304"/>
<keyword evidence="8" id="KW-1185">Reference proteome</keyword>
<dbReference type="GO" id="GO:0005737">
    <property type="term" value="C:cytoplasm"/>
    <property type="evidence" value="ECO:0007669"/>
    <property type="project" value="TreeGrafter"/>
</dbReference>
<evidence type="ECO:0000256" key="4">
    <source>
        <dbReference type="ARBA" id="ARBA00023002"/>
    </source>
</evidence>
<dbReference type="OrthoDB" id="3568330at2"/>
<dbReference type="Pfam" id="PF14759">
    <property type="entry name" value="Reductase_C"/>
    <property type="match status" value="1"/>
</dbReference>
<evidence type="ECO:0000256" key="1">
    <source>
        <dbReference type="ARBA" id="ARBA00001974"/>
    </source>
</evidence>
<keyword evidence="3" id="KW-0274">FAD</keyword>
<keyword evidence="4" id="KW-0560">Oxidoreductase</keyword>
<dbReference type="InterPro" id="IPR023753">
    <property type="entry name" value="FAD/NAD-binding_dom"/>
</dbReference>
<dbReference type="PRINTS" id="PR00411">
    <property type="entry name" value="PNDRDTASEI"/>
</dbReference>
<feature type="domain" description="FAD/NAD(P)-binding" evidence="5">
    <location>
        <begin position="4"/>
        <end position="298"/>
    </location>
</feature>
<evidence type="ECO:0000256" key="3">
    <source>
        <dbReference type="ARBA" id="ARBA00022827"/>
    </source>
</evidence>
<dbReference type="Gene3D" id="3.30.390.30">
    <property type="match status" value="1"/>
</dbReference>
<keyword evidence="2" id="KW-0285">Flavoprotein</keyword>
<keyword evidence="7" id="KW-0223">Dioxygenase</keyword>
<dbReference type="PRINTS" id="PR00368">
    <property type="entry name" value="FADPNR"/>
</dbReference>
<dbReference type="InterPro" id="IPR036188">
    <property type="entry name" value="FAD/NAD-bd_sf"/>
</dbReference>
<gene>
    <name evidence="7" type="ORF">DFR74_11731</name>
</gene>
<dbReference type="Proteomes" id="UP000252586">
    <property type="component" value="Unassembled WGS sequence"/>
</dbReference>
<dbReference type="InterPro" id="IPR016156">
    <property type="entry name" value="FAD/NAD-linked_Rdtase_dimer_sf"/>
</dbReference>
<dbReference type="Pfam" id="PF07992">
    <property type="entry name" value="Pyr_redox_2"/>
    <property type="match status" value="1"/>
</dbReference>
<evidence type="ECO:0000259" key="6">
    <source>
        <dbReference type="Pfam" id="PF14759"/>
    </source>
</evidence>
<dbReference type="PANTHER" id="PTHR43557">
    <property type="entry name" value="APOPTOSIS-INDUCING FACTOR 1"/>
    <property type="match status" value="1"/>
</dbReference>
<dbReference type="SUPFAM" id="SSF51905">
    <property type="entry name" value="FAD/NAD(P)-binding domain"/>
    <property type="match status" value="2"/>
</dbReference>
<dbReference type="InterPro" id="IPR028202">
    <property type="entry name" value="Reductase_C"/>
</dbReference>
<dbReference type="GO" id="GO:0051213">
    <property type="term" value="F:dioxygenase activity"/>
    <property type="evidence" value="ECO:0007669"/>
    <property type="project" value="UniProtKB-KW"/>
</dbReference>
<feature type="domain" description="Reductase C-terminal" evidence="6">
    <location>
        <begin position="317"/>
        <end position="400"/>
    </location>
</feature>
<sequence length="412" mass="42889">MTERIIVVGAGVAGATAAKTLRAEGFTGEIVLVGAERGLPYRRPMVSKELLAGTAEERRTLLEPADSWRSLEVDLLLGRGVDAVDVDAKRVRFAGGESLGYDRLLLATGARAKSLPGPQRNVHTLRGAADVAPLREAIIAGGSLLIVGAGLVGCEVAATARGLGVRVAIVHAGPAPLDRIAPPAVGDYYRNLHADNGVEIHDEVVLDRLDGIETGVTALARDGRNWSAAAALIAIGSAPDTALASVAGLAVGNGILVDEHYRTSAPDVFAAGDVANRFDPELGAYERDEHWNGAQAQGAAAARSMLGKTPARPDVSWGWSTQYGRNLQFAGRWQPGDDFVVRGSVDSGEFAVLALRDGRLAGAVALARPADLRAARPLIARRAVLDPTRAADVSVPLADAVASDDDLAADRA</sequence>
<dbReference type="RefSeq" id="WP_067507719.1">
    <property type="nucleotide sequence ID" value="NZ_CP107943.1"/>
</dbReference>
<name>A0A366D2B7_9NOCA</name>